<dbReference type="EMBL" id="JANPWB010000001">
    <property type="protein sequence ID" value="KAJ1214155.1"/>
    <property type="molecule type" value="Genomic_DNA"/>
</dbReference>
<dbReference type="Proteomes" id="UP001066276">
    <property type="component" value="Chromosome 1_1"/>
</dbReference>
<keyword evidence="1" id="KW-0812">Transmembrane</keyword>
<dbReference type="AlphaFoldDB" id="A0AAV7WPP9"/>
<evidence type="ECO:0000313" key="2">
    <source>
        <dbReference type="EMBL" id="KAJ1214155.1"/>
    </source>
</evidence>
<gene>
    <name evidence="2" type="ORF">NDU88_001781</name>
</gene>
<name>A0AAV7WPP9_PLEWA</name>
<evidence type="ECO:0000256" key="1">
    <source>
        <dbReference type="SAM" id="Phobius"/>
    </source>
</evidence>
<comment type="caution">
    <text evidence="2">The sequence shown here is derived from an EMBL/GenBank/DDBJ whole genome shotgun (WGS) entry which is preliminary data.</text>
</comment>
<keyword evidence="1" id="KW-0472">Membrane</keyword>
<reference evidence="2" key="1">
    <citation type="journal article" date="2022" name="bioRxiv">
        <title>Sequencing and chromosome-scale assembly of the giantPleurodeles waltlgenome.</title>
        <authorList>
            <person name="Brown T."/>
            <person name="Elewa A."/>
            <person name="Iarovenko S."/>
            <person name="Subramanian E."/>
            <person name="Araus A.J."/>
            <person name="Petzold A."/>
            <person name="Susuki M."/>
            <person name="Suzuki K.-i.T."/>
            <person name="Hayashi T."/>
            <person name="Toyoda A."/>
            <person name="Oliveira C."/>
            <person name="Osipova E."/>
            <person name="Leigh N.D."/>
            <person name="Simon A."/>
            <person name="Yun M.H."/>
        </authorList>
    </citation>
    <scope>NUCLEOTIDE SEQUENCE</scope>
    <source>
        <strain evidence="2">20211129_DDA</strain>
        <tissue evidence="2">Liver</tissue>
    </source>
</reference>
<feature type="transmembrane region" description="Helical" evidence="1">
    <location>
        <begin position="97"/>
        <end position="117"/>
    </location>
</feature>
<evidence type="ECO:0000313" key="3">
    <source>
        <dbReference type="Proteomes" id="UP001066276"/>
    </source>
</evidence>
<proteinExistence type="predicted"/>
<organism evidence="2 3">
    <name type="scientific">Pleurodeles waltl</name>
    <name type="common">Iberian ribbed newt</name>
    <dbReference type="NCBI Taxonomy" id="8319"/>
    <lineage>
        <taxon>Eukaryota</taxon>
        <taxon>Metazoa</taxon>
        <taxon>Chordata</taxon>
        <taxon>Craniata</taxon>
        <taxon>Vertebrata</taxon>
        <taxon>Euteleostomi</taxon>
        <taxon>Amphibia</taxon>
        <taxon>Batrachia</taxon>
        <taxon>Caudata</taxon>
        <taxon>Salamandroidea</taxon>
        <taxon>Salamandridae</taxon>
        <taxon>Pleurodelinae</taxon>
        <taxon>Pleurodeles</taxon>
    </lineage>
</organism>
<keyword evidence="1" id="KW-1133">Transmembrane helix</keyword>
<protein>
    <submittedName>
        <fullName evidence="2">Uncharacterized protein</fullName>
    </submittedName>
</protein>
<keyword evidence="3" id="KW-1185">Reference proteome</keyword>
<accession>A0AAV7WPP9</accession>
<sequence length="139" mass="16083">MAARLQNAIHWFGETDNWENRLLRGLVLTKHCLATGWLRSTLPTVMTWLQDVLKWAGAAETVVGPSPWTASGWTPDRSEHEAAERWRRRLRLADLRSVYLMAPTNLATWEIFGWFAARRSQRLMNGTRVSGSRRQHIFP</sequence>